<reference evidence="3 4" key="4">
    <citation type="journal article" date="2010" name="Environ. Microbiol.">
        <title>The bacterial genus Collimonas: mycophagy, weathering and other adaptive solutions to life in oligotrophic soil environments.</title>
        <authorList>
            <person name="Leveau J.H."/>
            <person name="Uroz S."/>
            <person name="de Boer W."/>
        </authorList>
    </citation>
    <scope>NUCLEOTIDE SEQUENCE [LARGE SCALE GENOMIC DNA]</scope>
    <source>
        <strain evidence="3 4">Ter331</strain>
    </source>
</reference>
<reference evidence="3 4" key="2">
    <citation type="journal article" date="2006" name="J. Microbiol. Methods">
        <title>Genomic flank-sequencing of plasposon insertion sites for rapid identification of functional genes.</title>
        <authorList>
            <person name="Leveau J.H."/>
            <person name="Gerards S."/>
            <person name="Fritsche K."/>
            <person name="Zondag G."/>
            <person name="van Veen J.A."/>
        </authorList>
    </citation>
    <scope>NUCLEOTIDE SEQUENCE [LARGE SCALE GENOMIC DNA]</scope>
    <source>
        <strain evidence="3 4">Ter331</strain>
    </source>
</reference>
<evidence type="ECO:0000313" key="3">
    <source>
        <dbReference type="EMBL" id="AEK63134.1"/>
    </source>
</evidence>
<dbReference type="eggNOG" id="COG3240">
    <property type="taxonomic scope" value="Bacteria"/>
</dbReference>
<dbReference type="AlphaFoldDB" id="G0AAC0"/>
<dbReference type="HOGENOM" id="CLU_045229_0_0_4"/>
<evidence type="ECO:0000313" key="4">
    <source>
        <dbReference type="Proteomes" id="UP000008392"/>
    </source>
</evidence>
<dbReference type="Gene3D" id="3.40.50.1110">
    <property type="entry name" value="SGNH hydrolase"/>
    <property type="match status" value="1"/>
</dbReference>
<keyword evidence="4" id="KW-1185">Reference proteome</keyword>
<feature type="region of interest" description="Disordered" evidence="2">
    <location>
        <begin position="62"/>
        <end position="82"/>
    </location>
</feature>
<keyword evidence="3" id="KW-0012">Acyltransferase</keyword>
<reference evidence="3 4" key="1">
    <citation type="journal article" date="2004" name="Environ. Microbiol.">
        <title>Phylogeny-function analysis of (meta)genomic libraries: screening for expression of ribosomal RNA genes by large-insert library fluorescent in situ hybridization (LIL-FISH).</title>
        <authorList>
            <person name="Leveau J.H."/>
            <person name="Gerards S."/>
            <person name="de Boer W."/>
            <person name="van Veen J.A."/>
        </authorList>
    </citation>
    <scope>NUCLEOTIDE SEQUENCE [LARGE SCALE GENOMIC DNA]</scope>
    <source>
        <strain evidence="3 4">Ter331</strain>
    </source>
</reference>
<dbReference type="Pfam" id="PF00657">
    <property type="entry name" value="Lipase_GDSL"/>
    <property type="match status" value="1"/>
</dbReference>
<dbReference type="EMBL" id="CP002745">
    <property type="protein sequence ID" value="AEK63134.1"/>
    <property type="molecule type" value="Genomic_DNA"/>
</dbReference>
<dbReference type="CDD" id="cd01846">
    <property type="entry name" value="fatty_acyltransferase_like"/>
    <property type="match status" value="1"/>
</dbReference>
<sequence>MFPCVNIVAAISMMAICYRWQRCSRDPETNETTRKSIMKTLFLLCALCSNLAVAEVQSDAKPDPAYTHRLSSSGPLSKEQLLKQQAQKPAARSMAATAAASTSTYTYLRCWYRTGSNPTKPTTTYVWGLDPSSGDYYRINGYWWAGGLLNWENMFYSDVTQNTLQSVCQSTLSAKGISQPVAMVAAADNALSFNYTVWTNDSVVQGGINKIVAFGDSLSDTQNVYNASQWKLPNSGSWFLGRFSNGKNWVEYLADNLQLPLYNWAIGGAGVSTQNLVIPGVIQQVQSYTEYMQKAQNYQPQNTLFTMLIGGNDLVNYNSTVDQVISGQSQALQNLIQAGARNILLLKLPDVSKAPVFTIKTNGPAVAAQVVDLNTRLAALVASLQTQYGSSLHIRLFDSYALFNDLLSNPAKYQVSNTTQSCLNINTDSSTNYLSTQSARSQCSNPDSFVFWDTLHPTTHTHKLLADAVTAFYKAGQ</sequence>
<reference evidence="4" key="6">
    <citation type="submission" date="2011-05" db="EMBL/GenBank/DDBJ databases">
        <title>Complete sequence of Collimonas fungivorans Ter331.</title>
        <authorList>
            <person name="Leveau J.H."/>
        </authorList>
    </citation>
    <scope>NUCLEOTIDE SEQUENCE [LARGE SCALE GENOMIC DNA]</scope>
    <source>
        <strain evidence="4">Ter331</strain>
    </source>
</reference>
<keyword evidence="3" id="KW-0808">Transferase</keyword>
<dbReference type="PANTHER" id="PTHR45648:SF22">
    <property type="entry name" value="GDSL LIPASE_ACYLHYDROLASE FAMILY PROTEIN (AFU_ORTHOLOGUE AFUA_4G14700)"/>
    <property type="match status" value="1"/>
</dbReference>
<dbReference type="InterPro" id="IPR051058">
    <property type="entry name" value="GDSL_Est/Lipase"/>
</dbReference>
<accession>G0AAC0</accession>
<dbReference type="InterPro" id="IPR036514">
    <property type="entry name" value="SGNH_hydro_sf"/>
</dbReference>
<dbReference type="Proteomes" id="UP000008392">
    <property type="component" value="Chromosome"/>
</dbReference>
<name>G0AAC0_COLFT</name>
<dbReference type="GO" id="GO:0016788">
    <property type="term" value="F:hydrolase activity, acting on ester bonds"/>
    <property type="evidence" value="ECO:0007669"/>
    <property type="project" value="InterPro"/>
</dbReference>
<keyword evidence="1" id="KW-0378">Hydrolase</keyword>
<reference evidence="3 4" key="5">
    <citation type="journal article" date="2011" name="ISME J.">
        <title>Dual transcriptional profiling of a bacterial/fungal confrontation: Collimonas fungivorans versus Aspergillus niger.</title>
        <authorList>
            <person name="Mela F."/>
            <person name="Fritsche K."/>
            <person name="de Boer W."/>
            <person name="van Veen J.A."/>
            <person name="de Graaff L.H."/>
            <person name="van den Berg M."/>
            <person name="Leveau J.H."/>
        </authorList>
    </citation>
    <scope>NUCLEOTIDE SEQUENCE [LARGE SCALE GENOMIC DNA]</scope>
    <source>
        <strain evidence="3 4">Ter331</strain>
    </source>
</reference>
<dbReference type="PANTHER" id="PTHR45648">
    <property type="entry name" value="GDSL LIPASE/ACYLHYDROLASE FAMILY PROTEIN (AFU_ORTHOLOGUE AFUA_4G14700)"/>
    <property type="match status" value="1"/>
</dbReference>
<organism evidence="3 4">
    <name type="scientific">Collimonas fungivorans (strain Ter331)</name>
    <dbReference type="NCBI Taxonomy" id="1005048"/>
    <lineage>
        <taxon>Bacteria</taxon>
        <taxon>Pseudomonadati</taxon>
        <taxon>Pseudomonadota</taxon>
        <taxon>Betaproteobacteria</taxon>
        <taxon>Burkholderiales</taxon>
        <taxon>Oxalobacteraceae</taxon>
        <taxon>Collimonas</taxon>
    </lineage>
</organism>
<dbReference type="STRING" id="1005048.CFU_3310"/>
<evidence type="ECO:0000256" key="2">
    <source>
        <dbReference type="SAM" id="MobiDB-lite"/>
    </source>
</evidence>
<dbReference type="SUPFAM" id="SSF52266">
    <property type="entry name" value="SGNH hydrolase"/>
    <property type="match status" value="1"/>
</dbReference>
<proteinExistence type="predicted"/>
<evidence type="ECO:0000256" key="1">
    <source>
        <dbReference type="ARBA" id="ARBA00022801"/>
    </source>
</evidence>
<gene>
    <name evidence="3" type="ordered locus">CFU_3310</name>
</gene>
<dbReference type="GO" id="GO:0004607">
    <property type="term" value="F:phosphatidylcholine-sterol O-acyltransferase activity"/>
    <property type="evidence" value="ECO:0007669"/>
    <property type="project" value="UniProtKB-EC"/>
</dbReference>
<reference evidence="3 4" key="3">
    <citation type="journal article" date="2008" name="FEMS Microbiol. Ecol.">
        <title>Identification and characterization of genes underlying chitinolysis in Collimonas fungivorans Ter331.</title>
        <authorList>
            <person name="Fritsche K."/>
            <person name="de Boer W."/>
            <person name="Gerards S."/>
            <person name="van den Berg M."/>
            <person name="van Veen J.A."/>
            <person name="Leveau J.H."/>
        </authorList>
    </citation>
    <scope>NUCLEOTIDE SEQUENCE [LARGE SCALE GENOMIC DNA]</scope>
    <source>
        <strain evidence="3 4">Ter331</strain>
    </source>
</reference>
<dbReference type="KEGG" id="cfu:CFU_3310"/>
<protein>
    <submittedName>
        <fullName evidence="3">Putative thermolabile hemolysin</fullName>
        <ecNumber evidence="3">2.3.1.43</ecNumber>
    </submittedName>
</protein>
<dbReference type="InterPro" id="IPR001087">
    <property type="entry name" value="GDSL"/>
</dbReference>
<dbReference type="EC" id="2.3.1.43" evidence="3"/>